<feature type="region of interest" description="Disordered" evidence="4">
    <location>
        <begin position="100"/>
        <end position="133"/>
    </location>
</feature>
<evidence type="ECO:0000256" key="4">
    <source>
        <dbReference type="SAM" id="MobiDB-lite"/>
    </source>
</evidence>
<dbReference type="GO" id="GO:0003697">
    <property type="term" value="F:single-stranded DNA binding"/>
    <property type="evidence" value="ECO:0007669"/>
    <property type="project" value="InterPro"/>
</dbReference>
<gene>
    <name evidence="5" type="ORF">EZ428_18100</name>
</gene>
<dbReference type="Pfam" id="PF00436">
    <property type="entry name" value="SSB"/>
    <property type="match status" value="1"/>
</dbReference>
<dbReference type="RefSeq" id="WP_131554608.1">
    <property type="nucleotide sequence ID" value="NZ_SJSK01000005.1"/>
</dbReference>
<organism evidence="5 6">
    <name type="scientific">Pedobacter frigiditerrae</name>
    <dbReference type="NCBI Taxonomy" id="2530452"/>
    <lineage>
        <taxon>Bacteria</taxon>
        <taxon>Pseudomonadati</taxon>
        <taxon>Bacteroidota</taxon>
        <taxon>Sphingobacteriia</taxon>
        <taxon>Sphingobacteriales</taxon>
        <taxon>Sphingobacteriaceae</taxon>
        <taxon>Pedobacter</taxon>
    </lineage>
</organism>
<keyword evidence="1 2" id="KW-0238">DNA-binding</keyword>
<evidence type="ECO:0000256" key="1">
    <source>
        <dbReference type="ARBA" id="ARBA00023125"/>
    </source>
</evidence>
<dbReference type="InterPro" id="IPR012340">
    <property type="entry name" value="NA-bd_OB-fold"/>
</dbReference>
<name>A0A4R0MR96_9SPHI</name>
<evidence type="ECO:0000313" key="6">
    <source>
        <dbReference type="Proteomes" id="UP000292884"/>
    </source>
</evidence>
<dbReference type="SUPFAM" id="SSF50249">
    <property type="entry name" value="Nucleic acid-binding proteins"/>
    <property type="match status" value="1"/>
</dbReference>
<proteinExistence type="predicted"/>
<reference evidence="5 6" key="1">
    <citation type="submission" date="2019-02" db="EMBL/GenBank/DDBJ databases">
        <title>Pedobacter sp. RP-1-13 sp. nov., isolated from Arctic soil.</title>
        <authorList>
            <person name="Dahal R.H."/>
        </authorList>
    </citation>
    <scope>NUCLEOTIDE SEQUENCE [LARGE SCALE GENOMIC DNA]</scope>
    <source>
        <strain evidence="5 6">RP-1-13</strain>
    </source>
</reference>
<protein>
    <recommendedName>
        <fullName evidence="2 3">Single-stranded DNA-binding protein</fullName>
    </recommendedName>
</protein>
<dbReference type="PIRSF" id="PIRSF002070">
    <property type="entry name" value="SSB"/>
    <property type="match status" value="1"/>
</dbReference>
<dbReference type="CDD" id="cd04496">
    <property type="entry name" value="SSB_OBF"/>
    <property type="match status" value="1"/>
</dbReference>
<dbReference type="NCBIfam" id="TIGR00621">
    <property type="entry name" value="ssb"/>
    <property type="match status" value="1"/>
</dbReference>
<dbReference type="GO" id="GO:0006260">
    <property type="term" value="P:DNA replication"/>
    <property type="evidence" value="ECO:0007669"/>
    <property type="project" value="InterPro"/>
</dbReference>
<dbReference type="InterPro" id="IPR011344">
    <property type="entry name" value="ssDNA-bd"/>
</dbReference>
<dbReference type="OrthoDB" id="1265936at2"/>
<accession>A0A4R0MR96</accession>
<comment type="caution">
    <text evidence="5">The sequence shown here is derived from an EMBL/GenBank/DDBJ whole genome shotgun (WGS) entry which is preliminary data.</text>
</comment>
<dbReference type="Proteomes" id="UP000292884">
    <property type="component" value="Unassembled WGS sequence"/>
</dbReference>
<dbReference type="InterPro" id="IPR000424">
    <property type="entry name" value="Primosome_PriB/ssb"/>
</dbReference>
<dbReference type="AlphaFoldDB" id="A0A4R0MR96"/>
<dbReference type="PROSITE" id="PS50935">
    <property type="entry name" value="SSB"/>
    <property type="match status" value="1"/>
</dbReference>
<dbReference type="Gene3D" id="2.40.50.140">
    <property type="entry name" value="Nucleic acid-binding proteins"/>
    <property type="match status" value="1"/>
</dbReference>
<keyword evidence="6" id="KW-1185">Reference proteome</keyword>
<dbReference type="EMBL" id="SJSK01000005">
    <property type="protein sequence ID" value="TCC88554.1"/>
    <property type="molecule type" value="Genomic_DNA"/>
</dbReference>
<evidence type="ECO:0000256" key="2">
    <source>
        <dbReference type="PIRNR" id="PIRNR002070"/>
    </source>
</evidence>
<sequence length="133" mass="14155">MEITGRLTADAVVRMVSEDTKVVGFTVAVNDSYKSGEERREIATYFECSYWRNAGVAEYLKKGDVVQVFGRVGVRAYVTKEAEAAAALTFRVSEIKLFGGSSPKEAGSSTAVGVAATGGDQTGGEVKNDDVPF</sequence>
<evidence type="ECO:0000256" key="3">
    <source>
        <dbReference type="RuleBase" id="RU000524"/>
    </source>
</evidence>
<evidence type="ECO:0000313" key="5">
    <source>
        <dbReference type="EMBL" id="TCC88554.1"/>
    </source>
</evidence>